<reference evidence="8" key="1">
    <citation type="submission" date="2023-06" db="EMBL/GenBank/DDBJ databases">
        <title>Genome-scale phylogeny and comparative genomics of the fungal order Sordariales.</title>
        <authorList>
            <consortium name="Lawrence Berkeley National Laboratory"/>
            <person name="Hensen N."/>
            <person name="Bonometti L."/>
            <person name="Westerberg I."/>
            <person name="Brannstrom I.O."/>
            <person name="Guillou S."/>
            <person name="Cros-Aarteil S."/>
            <person name="Calhoun S."/>
            <person name="Haridas S."/>
            <person name="Kuo A."/>
            <person name="Mondo S."/>
            <person name="Pangilinan J."/>
            <person name="Riley R."/>
            <person name="LaButti K."/>
            <person name="Andreopoulos B."/>
            <person name="Lipzen A."/>
            <person name="Chen C."/>
            <person name="Yanf M."/>
            <person name="Daum C."/>
            <person name="Ng V."/>
            <person name="Clum A."/>
            <person name="Steindorff A."/>
            <person name="Ohm R."/>
            <person name="Martin F."/>
            <person name="Silar P."/>
            <person name="Natvig D."/>
            <person name="Lalanne C."/>
            <person name="Gautier V."/>
            <person name="Ament-velasquez S.L."/>
            <person name="Kruys A."/>
            <person name="Hutchinson M.I."/>
            <person name="Powell A.J."/>
            <person name="Barry K."/>
            <person name="Miller A.N."/>
            <person name="Grigoriev I.V."/>
            <person name="Debuchy R."/>
            <person name="Gladieux P."/>
            <person name="Thoren M.H."/>
            <person name="Johannesson H."/>
        </authorList>
    </citation>
    <scope>NUCLEOTIDE SEQUENCE</scope>
    <source>
        <strain evidence="8">SMH3187-1</strain>
    </source>
</reference>
<dbReference type="PANTHER" id="PTHR24304">
    <property type="entry name" value="CYTOCHROME P450 FAMILY 7"/>
    <property type="match status" value="1"/>
</dbReference>
<dbReference type="InterPro" id="IPR001128">
    <property type="entry name" value="Cyt_P450"/>
</dbReference>
<evidence type="ECO:0000256" key="3">
    <source>
        <dbReference type="ARBA" id="ARBA00022617"/>
    </source>
</evidence>
<comment type="similarity">
    <text evidence="2">Belongs to the cytochrome P450 family.</text>
</comment>
<dbReference type="InterPro" id="IPR036396">
    <property type="entry name" value="Cyt_P450_sf"/>
</dbReference>
<evidence type="ECO:0000256" key="5">
    <source>
        <dbReference type="ARBA" id="ARBA00023004"/>
    </source>
</evidence>
<evidence type="ECO:0000256" key="2">
    <source>
        <dbReference type="ARBA" id="ARBA00010617"/>
    </source>
</evidence>
<comment type="cofactor">
    <cofactor evidence="1 7">
        <name>heme</name>
        <dbReference type="ChEBI" id="CHEBI:30413"/>
    </cofactor>
</comment>
<dbReference type="Gene3D" id="1.10.630.10">
    <property type="entry name" value="Cytochrome P450"/>
    <property type="match status" value="1"/>
</dbReference>
<dbReference type="AlphaFoldDB" id="A0AA40K2U4"/>
<evidence type="ECO:0000256" key="6">
    <source>
        <dbReference type="ARBA" id="ARBA00023033"/>
    </source>
</evidence>
<sequence>MDPPSLSWLRDADYTSKWALAITAMAVVTTISYLGRAAPAIPTISGTIPRLSVTLMYMTDMKTFLSKAKQALPQQHIVQFYLGPMKAYIIDSASNIQAMFRASTNVSSDIFFLMVQQHIWNSTPDDLAKFANDKSGRQKVPLPASNPHTHQKRYWAGMHETVHRYLARTDETNALARSYQRFFAQRIQRFPLSGDPVPVRIHDLLLTDMAHAAITAINGSLVLELNPDLLRLLWDFDLIASSLVWGLPKFLNPKSWRTRDRLLAATARYLESALRDFNWDAAADGSDPEWEPIFGSRYAREFVRWMRAEGFALQTMAGALTNLTIFGANANSIPVTTWCVMEISRDKGLLEAIREEVSAAWETDPETGERMVNAQTLVSLPLLQSVYIEGLRLHVSMNVTRQVTGEMELGGVKLEKGAVLQAATEIVHYDEGIWGAEGHPASEFWAERHVQYVGEAGENGERERVRKFVMAGGATDFFPYGGGVSICPGRFFAKQEIMLTIALLVSRFDMEFVEWVNKEDGTPSDRPAENDVRWSGGASVPPDRDMKVLFKRLW</sequence>
<feature type="binding site" description="axial binding residue" evidence="7">
    <location>
        <position position="487"/>
    </location>
    <ligand>
        <name>heme</name>
        <dbReference type="ChEBI" id="CHEBI:30413"/>
    </ligand>
    <ligandPart>
        <name>Fe</name>
        <dbReference type="ChEBI" id="CHEBI:18248"/>
    </ligandPart>
</feature>
<evidence type="ECO:0000256" key="4">
    <source>
        <dbReference type="ARBA" id="ARBA00022723"/>
    </source>
</evidence>
<gene>
    <name evidence="8" type="ORF">B0T18DRAFT_416055</name>
</gene>
<dbReference type="InterPro" id="IPR050529">
    <property type="entry name" value="CYP450_sterol_14alpha_dmase"/>
</dbReference>
<evidence type="ECO:0000313" key="9">
    <source>
        <dbReference type="Proteomes" id="UP001172155"/>
    </source>
</evidence>
<keyword evidence="6" id="KW-0503">Monooxygenase</keyword>
<dbReference type="GO" id="GO:0008395">
    <property type="term" value="F:steroid hydroxylase activity"/>
    <property type="evidence" value="ECO:0007669"/>
    <property type="project" value="TreeGrafter"/>
</dbReference>
<dbReference type="GO" id="GO:0005506">
    <property type="term" value="F:iron ion binding"/>
    <property type="evidence" value="ECO:0007669"/>
    <property type="project" value="InterPro"/>
</dbReference>
<keyword evidence="6" id="KW-0560">Oxidoreductase</keyword>
<comment type="caution">
    <text evidence="8">The sequence shown here is derived from an EMBL/GenBank/DDBJ whole genome shotgun (WGS) entry which is preliminary data.</text>
</comment>
<dbReference type="GO" id="GO:0020037">
    <property type="term" value="F:heme binding"/>
    <property type="evidence" value="ECO:0007669"/>
    <property type="project" value="InterPro"/>
</dbReference>
<dbReference type="PANTHER" id="PTHR24304:SF2">
    <property type="entry name" value="24-HYDROXYCHOLESTEROL 7-ALPHA-HYDROXYLASE"/>
    <property type="match status" value="1"/>
</dbReference>
<keyword evidence="9" id="KW-1185">Reference proteome</keyword>
<name>A0AA40K2U4_9PEZI</name>
<dbReference type="EMBL" id="JAUKUD010000005">
    <property type="protein sequence ID" value="KAK0743866.1"/>
    <property type="molecule type" value="Genomic_DNA"/>
</dbReference>
<evidence type="ECO:0000256" key="7">
    <source>
        <dbReference type="PIRSR" id="PIRSR602403-1"/>
    </source>
</evidence>
<keyword evidence="4 7" id="KW-0479">Metal-binding</keyword>
<dbReference type="CDD" id="cd11040">
    <property type="entry name" value="CYP7_CYP8-like"/>
    <property type="match status" value="1"/>
</dbReference>
<dbReference type="SUPFAM" id="SSF48264">
    <property type="entry name" value="Cytochrome P450"/>
    <property type="match status" value="1"/>
</dbReference>
<proteinExistence type="inferred from homology"/>
<evidence type="ECO:0000256" key="1">
    <source>
        <dbReference type="ARBA" id="ARBA00001971"/>
    </source>
</evidence>
<dbReference type="Proteomes" id="UP001172155">
    <property type="component" value="Unassembled WGS sequence"/>
</dbReference>
<dbReference type="PRINTS" id="PR00465">
    <property type="entry name" value="EP450IV"/>
</dbReference>
<dbReference type="InterPro" id="IPR002403">
    <property type="entry name" value="Cyt_P450_E_grp-IV"/>
</dbReference>
<accession>A0AA40K2U4</accession>
<keyword evidence="3 7" id="KW-0349">Heme</keyword>
<protein>
    <submittedName>
        <fullName evidence="8">Cytochrome P450</fullName>
    </submittedName>
</protein>
<dbReference type="GO" id="GO:0016705">
    <property type="term" value="F:oxidoreductase activity, acting on paired donors, with incorporation or reduction of molecular oxygen"/>
    <property type="evidence" value="ECO:0007669"/>
    <property type="project" value="InterPro"/>
</dbReference>
<dbReference type="Pfam" id="PF00067">
    <property type="entry name" value="p450"/>
    <property type="match status" value="1"/>
</dbReference>
<evidence type="ECO:0000313" key="8">
    <source>
        <dbReference type="EMBL" id="KAK0743866.1"/>
    </source>
</evidence>
<keyword evidence="5 7" id="KW-0408">Iron</keyword>
<organism evidence="8 9">
    <name type="scientific">Schizothecium vesticola</name>
    <dbReference type="NCBI Taxonomy" id="314040"/>
    <lineage>
        <taxon>Eukaryota</taxon>
        <taxon>Fungi</taxon>
        <taxon>Dikarya</taxon>
        <taxon>Ascomycota</taxon>
        <taxon>Pezizomycotina</taxon>
        <taxon>Sordariomycetes</taxon>
        <taxon>Sordariomycetidae</taxon>
        <taxon>Sordariales</taxon>
        <taxon>Schizotheciaceae</taxon>
        <taxon>Schizothecium</taxon>
    </lineage>
</organism>